<dbReference type="EMBL" id="MUBK01000031">
    <property type="protein sequence ID" value="OTA18166.1"/>
    <property type="molecule type" value="Genomic_DNA"/>
</dbReference>
<protein>
    <submittedName>
        <fullName evidence="1">Uncharacterized protein</fullName>
    </submittedName>
</protein>
<organism evidence="1 2">
    <name type="scientific">Xenorhabdus beddingii</name>
    <dbReference type="NCBI Taxonomy" id="40578"/>
    <lineage>
        <taxon>Bacteria</taxon>
        <taxon>Pseudomonadati</taxon>
        <taxon>Pseudomonadota</taxon>
        <taxon>Gammaproteobacteria</taxon>
        <taxon>Enterobacterales</taxon>
        <taxon>Morganellaceae</taxon>
        <taxon>Xenorhabdus</taxon>
    </lineage>
</organism>
<dbReference type="Proteomes" id="UP000194204">
    <property type="component" value="Unassembled WGS sequence"/>
</dbReference>
<dbReference type="AlphaFoldDB" id="A0A1Y2SKT7"/>
<sequence>MKYLKFFSEGFHIFEDVRNDNTRERRLNISGHGTVGKLATLDLESKFIDPEKLIAILNRYFKDNLSQYRHVRLLFCHSADRGWYGDSFAARFSRLLANSDQVIVEAYQGVVNVGATNYNEPTRSFEDFSQFDWRDSITNDRNSGMKRVLASDYDINFIHKSLFRSASPHNEGIKTAFWNSVEELESTFETCNPVHIMDILASRIFFCNGLSSRNINDFLDRISKKEQ</sequence>
<proteinExistence type="predicted"/>
<dbReference type="RefSeq" id="WP_139837507.1">
    <property type="nucleotide sequence ID" value="NZ_CAWNHF010000136.1"/>
</dbReference>
<dbReference type="OrthoDB" id="6443989at2"/>
<evidence type="ECO:0000313" key="1">
    <source>
        <dbReference type="EMBL" id="OTA18166.1"/>
    </source>
</evidence>
<reference evidence="1 2" key="1">
    <citation type="submission" date="2017-01" db="EMBL/GenBank/DDBJ databases">
        <title>Deconstructing symbiosis and pathogenesis requirements using a combined genomic-metabolomic approach.</title>
        <authorList>
            <person name="Tobias N.J."/>
            <person name="Wolff H."/>
            <person name="Djahanschiri B."/>
            <person name="Ebersberger I."/>
            <person name="Bode H.B."/>
        </authorList>
    </citation>
    <scope>NUCLEOTIDE SEQUENCE [LARGE SCALE GENOMIC DNA]</scope>
    <source>
        <strain evidence="1 2">DSM 4764</strain>
    </source>
</reference>
<evidence type="ECO:0000313" key="2">
    <source>
        <dbReference type="Proteomes" id="UP000194204"/>
    </source>
</evidence>
<accession>A0A1Y2SKT7</accession>
<name>A0A1Y2SKT7_9GAMM</name>
<gene>
    <name evidence="1" type="ORF">Xbed_03162</name>
</gene>
<comment type="caution">
    <text evidence="1">The sequence shown here is derived from an EMBL/GenBank/DDBJ whole genome shotgun (WGS) entry which is preliminary data.</text>
</comment>
<dbReference type="STRING" id="40578.Xbed_03162"/>
<keyword evidence="2" id="KW-1185">Reference proteome</keyword>